<dbReference type="InterPro" id="IPR019257">
    <property type="entry name" value="MeTrfase_dom"/>
</dbReference>
<name>A0A0G1KGN8_9BACT</name>
<evidence type="ECO:0000259" key="1">
    <source>
        <dbReference type="Pfam" id="PF10017"/>
    </source>
</evidence>
<accession>A0A0G1KGN8</accession>
<dbReference type="AlphaFoldDB" id="A0A0G1KGN8"/>
<comment type="caution">
    <text evidence="2">The sequence shown here is derived from an EMBL/GenBank/DDBJ whole genome shotgun (WGS) entry which is preliminary data.</text>
</comment>
<sequence>METKNFYHDGIWDAIVNDREFDIGRREFETLVRFLPVVARHAAGVVNVLHLGVGNGREVTLFANHLKVGEYVINDICAPSLEKVAEQARVAYPDTSFSKACADIEQSGVITKLRQGITGQTLIVLVGNAVIFSNRGLDDNIKQAMERDDLFLVTTETPHEKMSQSYTIEPVYRLLAQSGLVVNADNTRTWYDESDQCLKMSCRGEILLSSYKPKPEQLRQRMKSVNMAEVALCEYQDIHMVVGLFRKGRLT</sequence>
<feature type="domain" description="Histidine-specific methyltransferase SAM-dependent" evidence="1">
    <location>
        <begin position="11"/>
        <end position="166"/>
    </location>
</feature>
<dbReference type="Gene3D" id="3.40.50.150">
    <property type="entry name" value="Vaccinia Virus protein VP39"/>
    <property type="match status" value="1"/>
</dbReference>
<organism evidence="2 3">
    <name type="scientific">Candidatus Giovannonibacteria bacterium GW2011_GWC2_44_9</name>
    <dbReference type="NCBI Taxonomy" id="1618658"/>
    <lineage>
        <taxon>Bacteria</taxon>
        <taxon>Candidatus Giovannoniibacteriota</taxon>
    </lineage>
</organism>
<dbReference type="EMBL" id="LCJT01000037">
    <property type="protein sequence ID" value="KKT82683.1"/>
    <property type="molecule type" value="Genomic_DNA"/>
</dbReference>
<evidence type="ECO:0000313" key="2">
    <source>
        <dbReference type="EMBL" id="KKT82683.1"/>
    </source>
</evidence>
<dbReference type="Proteomes" id="UP000033915">
    <property type="component" value="Unassembled WGS sequence"/>
</dbReference>
<reference evidence="2 3" key="1">
    <citation type="journal article" date="2015" name="Nature">
        <title>rRNA introns, odd ribosomes, and small enigmatic genomes across a large radiation of phyla.</title>
        <authorList>
            <person name="Brown C.T."/>
            <person name="Hug L.A."/>
            <person name="Thomas B.C."/>
            <person name="Sharon I."/>
            <person name="Castelle C.J."/>
            <person name="Singh A."/>
            <person name="Wilkins M.J."/>
            <person name="Williams K.H."/>
            <person name="Banfield J.F."/>
        </authorList>
    </citation>
    <scope>NUCLEOTIDE SEQUENCE [LARGE SCALE GENOMIC DNA]</scope>
</reference>
<dbReference type="InterPro" id="IPR029063">
    <property type="entry name" value="SAM-dependent_MTases_sf"/>
</dbReference>
<gene>
    <name evidence="2" type="ORF">UW81_C0037G0011</name>
</gene>
<proteinExistence type="predicted"/>
<dbReference type="Pfam" id="PF10017">
    <property type="entry name" value="Methyltransf_33"/>
    <property type="match status" value="1"/>
</dbReference>
<evidence type="ECO:0000313" key="3">
    <source>
        <dbReference type="Proteomes" id="UP000033915"/>
    </source>
</evidence>
<protein>
    <recommendedName>
        <fullName evidence="1">Histidine-specific methyltransferase SAM-dependent domain-containing protein</fullName>
    </recommendedName>
</protein>